<dbReference type="PANTHER" id="PTHR47595:SF1">
    <property type="entry name" value="MYB_SANT-LIKE DNA-BINDING DOMAIN-CONTAINING PROTEIN"/>
    <property type="match status" value="1"/>
</dbReference>
<evidence type="ECO:0000313" key="5">
    <source>
        <dbReference type="Proteomes" id="UP000261640"/>
    </source>
</evidence>
<evidence type="ECO:0000256" key="2">
    <source>
        <dbReference type="SAM" id="MobiDB-lite"/>
    </source>
</evidence>
<dbReference type="FunFam" id="1.10.10.60:FF:000032">
    <property type="entry name" value="Zinc finger and SCAN domain-containing 20"/>
    <property type="match status" value="1"/>
</dbReference>
<feature type="compositionally biased region" description="Acidic residues" evidence="2">
    <location>
        <begin position="197"/>
        <end position="206"/>
    </location>
</feature>
<evidence type="ECO:0000259" key="3">
    <source>
        <dbReference type="Pfam" id="PF13837"/>
    </source>
</evidence>
<dbReference type="OrthoDB" id="691673at2759"/>
<dbReference type="Ensembl" id="ENSMAMT00000050212.1">
    <property type="protein sequence ID" value="ENSMAMP00000044521.1"/>
    <property type="gene ID" value="ENSMAMG00000027390.1"/>
</dbReference>
<dbReference type="Gene3D" id="1.10.10.60">
    <property type="entry name" value="Homeodomain-like"/>
    <property type="match status" value="1"/>
</dbReference>
<dbReference type="Proteomes" id="UP000261640">
    <property type="component" value="Unplaced"/>
</dbReference>
<evidence type="ECO:0000256" key="1">
    <source>
        <dbReference type="SAM" id="Coils"/>
    </source>
</evidence>
<feature type="compositionally biased region" description="Pro residues" evidence="2">
    <location>
        <begin position="247"/>
        <end position="259"/>
    </location>
</feature>
<protein>
    <submittedName>
        <fullName evidence="4">Uncharacterized LOC113138428</fullName>
    </submittedName>
</protein>
<feature type="region of interest" description="Disordered" evidence="2">
    <location>
        <begin position="377"/>
        <end position="401"/>
    </location>
</feature>
<dbReference type="Pfam" id="PF13837">
    <property type="entry name" value="Myb_DNA-bind_4"/>
    <property type="match status" value="1"/>
</dbReference>
<dbReference type="InParanoid" id="A0A7N8X259"/>
<feature type="compositionally biased region" description="Basic and acidic residues" evidence="2">
    <location>
        <begin position="214"/>
        <end position="233"/>
    </location>
</feature>
<feature type="region of interest" description="Disordered" evidence="2">
    <location>
        <begin position="1"/>
        <end position="24"/>
    </location>
</feature>
<evidence type="ECO:0000313" key="4">
    <source>
        <dbReference type="Ensembl" id="ENSMAMP00000044521.1"/>
    </source>
</evidence>
<dbReference type="AlphaFoldDB" id="A0A7N8X259"/>
<reference evidence="4" key="2">
    <citation type="submission" date="2025-09" db="UniProtKB">
        <authorList>
            <consortium name="Ensembl"/>
        </authorList>
    </citation>
    <scope>IDENTIFICATION</scope>
</reference>
<keyword evidence="1" id="KW-0175">Coiled coil</keyword>
<dbReference type="GeneTree" id="ENSGT00980000198897"/>
<keyword evidence="5" id="KW-1185">Reference proteome</keyword>
<organism evidence="4 5">
    <name type="scientific">Mastacembelus armatus</name>
    <name type="common">zig-zag eel</name>
    <dbReference type="NCBI Taxonomy" id="205130"/>
    <lineage>
        <taxon>Eukaryota</taxon>
        <taxon>Metazoa</taxon>
        <taxon>Chordata</taxon>
        <taxon>Craniata</taxon>
        <taxon>Vertebrata</taxon>
        <taxon>Euteleostomi</taxon>
        <taxon>Actinopterygii</taxon>
        <taxon>Neopterygii</taxon>
        <taxon>Teleostei</taxon>
        <taxon>Neoteleostei</taxon>
        <taxon>Acanthomorphata</taxon>
        <taxon>Anabantaria</taxon>
        <taxon>Synbranchiformes</taxon>
        <taxon>Mastacembelidae</taxon>
        <taxon>Mastacembelus</taxon>
    </lineage>
</organism>
<feature type="coiled-coil region" evidence="1">
    <location>
        <begin position="332"/>
        <end position="368"/>
    </location>
</feature>
<dbReference type="GeneID" id="113138428"/>
<feature type="domain" description="Myb/SANT-like DNA-binding" evidence="3">
    <location>
        <begin position="25"/>
        <end position="113"/>
    </location>
</feature>
<dbReference type="InterPro" id="IPR044822">
    <property type="entry name" value="Myb_DNA-bind_4"/>
</dbReference>
<reference evidence="4" key="1">
    <citation type="submission" date="2025-08" db="UniProtKB">
        <authorList>
            <consortium name="Ensembl"/>
        </authorList>
    </citation>
    <scope>IDENTIFICATION</scope>
</reference>
<feature type="region of interest" description="Disordered" evidence="2">
    <location>
        <begin position="180"/>
        <end position="288"/>
    </location>
</feature>
<name>A0A7N8X259_9TELE</name>
<feature type="compositionally biased region" description="Polar residues" evidence="2">
    <location>
        <begin position="381"/>
        <end position="401"/>
    </location>
</feature>
<proteinExistence type="predicted"/>
<sequence length="401" mass="45769">MNPAMINSTSSVSTTKRKREAERSVNWTVEETQVLLCAWSDERVQKSLAENLRNRHVFKHLSARMSEMGFSRSPHQCRLRVKTLKANYVRAKLQRSVDSSQPCSFKYFAEMDAVLGRRSAGGERGSYYVSSERITERHHDSIDRREIVLADLNSNTGVDGHHLGSLGRMGRQRFISLNDRGVRQSCQPDSEVKLEDREDSADEFEFSDTGFPQRSRDRRHEAYLESSIHREMSDAPVENSLSTPSPHVVPPPPAHPPPHLAQSTGSPLPALSHPSPNTLPTSGHHHSESSCLEPVLKHLSECFGQLVSETRGLLVQLESQRQEQARWHQELLAQWLQREERRQREMAEKEERREKARMEHEIRVLELLTSLVREHECRGGRSQTVAETPTGPNHSMNKYGN</sequence>
<dbReference type="PANTHER" id="PTHR47595">
    <property type="entry name" value="HEAT SHOCK 70 KDA PROTEIN 14"/>
    <property type="match status" value="1"/>
</dbReference>
<accession>A0A7N8X259</accession>
<dbReference type="RefSeq" id="XP_026176643.1">
    <property type="nucleotide sequence ID" value="XM_026320858.1"/>
</dbReference>